<dbReference type="PANTHER" id="PTHR12708">
    <property type="entry name" value="DNA POLYMERASE EPSILON SUBUNIT B"/>
    <property type="match status" value="1"/>
</dbReference>
<keyword evidence="3 6" id="KW-0235">DNA replication</keyword>
<dbReference type="GO" id="GO:0042276">
    <property type="term" value="P:error-prone translesion synthesis"/>
    <property type="evidence" value="ECO:0007669"/>
    <property type="project" value="TreeGrafter"/>
</dbReference>
<evidence type="ECO:0000256" key="2">
    <source>
        <dbReference type="ARBA" id="ARBA00009560"/>
    </source>
</evidence>
<feature type="domain" description="DNA polymerase alpha/delta/epsilon subunit B" evidence="7">
    <location>
        <begin position="298"/>
        <end position="509"/>
    </location>
</feature>
<comment type="similarity">
    <text evidence="2 6">Belongs to the DNA polymerase epsilon subunit B family.</text>
</comment>
<dbReference type="GO" id="GO:0008622">
    <property type="term" value="C:epsilon DNA polymerase complex"/>
    <property type="evidence" value="ECO:0007669"/>
    <property type="project" value="UniProtKB-UniRule"/>
</dbReference>
<dbReference type="AlphaFoldDB" id="A0A7S0B8A7"/>
<dbReference type="Pfam" id="PF04042">
    <property type="entry name" value="DNA_pol_E_B"/>
    <property type="match status" value="1"/>
</dbReference>
<dbReference type="PANTHER" id="PTHR12708:SF0">
    <property type="entry name" value="DNA POLYMERASE EPSILON SUBUNIT 2"/>
    <property type="match status" value="1"/>
</dbReference>
<evidence type="ECO:0000256" key="1">
    <source>
        <dbReference type="ARBA" id="ARBA00004123"/>
    </source>
</evidence>
<dbReference type="Gene3D" id="3.60.21.50">
    <property type="match status" value="1"/>
</dbReference>
<organism evidence="8">
    <name type="scientific">Pyrodinium bahamense</name>
    <dbReference type="NCBI Taxonomy" id="73915"/>
    <lineage>
        <taxon>Eukaryota</taxon>
        <taxon>Sar</taxon>
        <taxon>Alveolata</taxon>
        <taxon>Dinophyceae</taxon>
        <taxon>Gonyaulacales</taxon>
        <taxon>Pyrocystaceae</taxon>
        <taxon>Pyrodinium</taxon>
    </lineage>
</organism>
<dbReference type="PIRSF" id="PIRSF000799">
    <property type="entry name" value="DNA_pol_eps_2"/>
    <property type="match status" value="1"/>
</dbReference>
<name>A0A7S0B8A7_9DINO</name>
<comment type="subcellular location">
    <subcellularLocation>
        <location evidence="1 6">Nucleus</location>
    </subcellularLocation>
</comment>
<evidence type="ECO:0000256" key="6">
    <source>
        <dbReference type="PIRNR" id="PIRNR000799"/>
    </source>
</evidence>
<evidence type="ECO:0000313" key="8">
    <source>
        <dbReference type="EMBL" id="CAD8386445.1"/>
    </source>
</evidence>
<dbReference type="GO" id="GO:0006261">
    <property type="term" value="P:DNA-templated DNA replication"/>
    <property type="evidence" value="ECO:0007669"/>
    <property type="project" value="InterPro"/>
</dbReference>
<accession>A0A7S0B8A7</accession>
<gene>
    <name evidence="8" type="ORF">PBAH0796_LOCUS30133</name>
</gene>
<keyword evidence="4 6" id="KW-0238">DNA-binding</keyword>
<dbReference type="GO" id="GO:0003677">
    <property type="term" value="F:DNA binding"/>
    <property type="evidence" value="ECO:0007669"/>
    <property type="project" value="UniProtKB-UniRule"/>
</dbReference>
<evidence type="ECO:0000259" key="7">
    <source>
        <dbReference type="Pfam" id="PF04042"/>
    </source>
</evidence>
<reference evidence="8" key="1">
    <citation type="submission" date="2021-01" db="EMBL/GenBank/DDBJ databases">
        <authorList>
            <person name="Corre E."/>
            <person name="Pelletier E."/>
            <person name="Niang G."/>
            <person name="Scheremetjew M."/>
            <person name="Finn R."/>
            <person name="Kale V."/>
            <person name="Holt S."/>
            <person name="Cochrane G."/>
            <person name="Meng A."/>
            <person name="Brown T."/>
            <person name="Cohen L."/>
        </authorList>
    </citation>
    <scope>NUCLEOTIDE SEQUENCE</scope>
    <source>
        <strain evidence="8">Pbaha01</strain>
    </source>
</reference>
<protein>
    <recommendedName>
        <fullName evidence="6">DNA polymerase epsilon subunit</fullName>
    </recommendedName>
    <alternativeName>
        <fullName evidence="6">DNA polymerase II subunit 2</fullName>
    </alternativeName>
</protein>
<sequence length="549" mass="61676">MHRAWLREFNASGLQLRPQAANKVTQFLKRCEDPSRVAEALVENTKMYLRSRQGIVESVIDSNVIQSVIDCMLEASKCGGAPSTQDAARQSIEGLDLGDGIHVYNVMMDVKPFDYQRATKEWTPSPNRAHLFPESDAKAKIYADRYHLLLQRLLIEGKVVTEAEAMAGAVLPGQRVLTPVESLVGNPGKKLTFGLITRRQDENTRRWAIEDLHQVYPLDLEVAESDHLMTDGSFVIAEGVLMGDRFRVSHLEVPPAVTRHISESKDQVPAQVFGGSLTDEQLKILAASEHDSPEGMYVILCEVHLDSARVLEKLADVFTAYEDSTPPLVYVFMGSFCSSAFLPTAEGVRSYRDGFERLKFMMQNLTKHVERGTRFIFVPGPKDPGSQTLPRLPLSGYLTSDLAKDIPGVILGTNPCRVRHFSRELVFFRHDVLRLLRRHEVVALREPETGDAPSAQHIRIEMVRFLLDQAHLVPLPLEESNILWSFDHVLRLYPLPHAVFVGGVSQPFDCTYQDCKFCSVGPFHRDSAFYAYYPVSELLETCDVPDRAG</sequence>
<keyword evidence="5 6" id="KW-0539">Nucleus</keyword>
<comment type="function">
    <text evidence="6">Participates in DNA repair and in chromosomal DNA replication.</text>
</comment>
<dbReference type="EMBL" id="HBEG01049432">
    <property type="protein sequence ID" value="CAD8386445.1"/>
    <property type="molecule type" value="Transcribed_RNA"/>
</dbReference>
<evidence type="ECO:0000256" key="3">
    <source>
        <dbReference type="ARBA" id="ARBA00022705"/>
    </source>
</evidence>
<dbReference type="InterPro" id="IPR016266">
    <property type="entry name" value="POLE2"/>
</dbReference>
<evidence type="ECO:0000256" key="4">
    <source>
        <dbReference type="ARBA" id="ARBA00023125"/>
    </source>
</evidence>
<evidence type="ECO:0000256" key="5">
    <source>
        <dbReference type="ARBA" id="ARBA00023242"/>
    </source>
</evidence>
<dbReference type="InterPro" id="IPR007185">
    <property type="entry name" value="DNA_pol_a/d/e_bsu"/>
</dbReference>
<proteinExistence type="inferred from homology"/>